<dbReference type="InterPro" id="IPR008278">
    <property type="entry name" value="4-PPantetheinyl_Trfase_dom"/>
</dbReference>
<sequence>MVQYYAIAGRQIGSHHLALGILSSLFGGVYLATRGGSQAKPAAPPIKAESKDEETFIHFRSNSQISQITNNLTMRPPLPFPLALNIGTDIVHLPRITRLISRPGGYLSRFTRRILSKTEEADFRTRFALPPLQPQPRSISLGIETEKNGKVGLEVKITPDMARWLAGRFAAKEAARKAARGGASAVGWKDVVVRSAEGRPEIVFLDRNGEGPGRLGRLSISHDGEYVVATVLAAG</sequence>
<gene>
    <name evidence="6" type="ORF">BJY01DRAFT_237492</name>
</gene>
<keyword evidence="4" id="KW-0472">Membrane</keyword>
<name>A0ABR4JFJ6_9EURO</name>
<keyword evidence="2" id="KW-0808">Transferase</keyword>
<dbReference type="PANTHER" id="PTHR28074">
    <property type="entry name" value="ATP SYNTHASE SUBUNIT K, MITOCHONDRIAL"/>
    <property type="match status" value="1"/>
</dbReference>
<evidence type="ECO:0000256" key="4">
    <source>
        <dbReference type="ARBA" id="ARBA00023136"/>
    </source>
</evidence>
<dbReference type="InterPro" id="IPR021278">
    <property type="entry name" value="ATP19"/>
</dbReference>
<reference evidence="6 7" key="1">
    <citation type="submission" date="2024-07" db="EMBL/GenBank/DDBJ databases">
        <title>Section-level genome sequencing and comparative genomics of Aspergillus sections Usti and Cavernicolus.</title>
        <authorList>
            <consortium name="Lawrence Berkeley National Laboratory"/>
            <person name="Nybo J.L."/>
            <person name="Vesth T.C."/>
            <person name="Theobald S."/>
            <person name="Frisvad J.C."/>
            <person name="Larsen T.O."/>
            <person name="Kjaerboelling I."/>
            <person name="Rothschild-Mancinelli K."/>
            <person name="Lyhne E.K."/>
            <person name="Kogle M.E."/>
            <person name="Barry K."/>
            <person name="Clum A."/>
            <person name="Na H."/>
            <person name="Ledsgaard L."/>
            <person name="Lin J."/>
            <person name="Lipzen A."/>
            <person name="Kuo A."/>
            <person name="Riley R."/>
            <person name="Mondo S."/>
            <person name="Labutti K."/>
            <person name="Haridas S."/>
            <person name="Pangalinan J."/>
            <person name="Salamov A.A."/>
            <person name="Simmons B.A."/>
            <person name="Magnuson J.K."/>
            <person name="Chen J."/>
            <person name="Drula E."/>
            <person name="Henrissat B."/>
            <person name="Wiebenga A."/>
            <person name="Lubbers R.J."/>
            <person name="Gomes A.C."/>
            <person name="Makela M.R."/>
            <person name="Stajich J."/>
            <person name="Grigoriev I.V."/>
            <person name="Mortensen U.H."/>
            <person name="De Vries R.P."/>
            <person name="Baker S.E."/>
            <person name="Andersen M.R."/>
        </authorList>
    </citation>
    <scope>NUCLEOTIDE SEQUENCE [LARGE SCALE GENOMIC DNA]</scope>
    <source>
        <strain evidence="6 7">CBS 123904</strain>
    </source>
</reference>
<keyword evidence="7" id="KW-1185">Reference proteome</keyword>
<dbReference type="InterPro" id="IPR037143">
    <property type="entry name" value="4-PPantetheinyl_Trfase_dom_sf"/>
</dbReference>
<dbReference type="Gene3D" id="3.90.470.20">
    <property type="entry name" value="4'-phosphopantetheinyl transferase domain"/>
    <property type="match status" value="1"/>
</dbReference>
<comment type="subcellular location">
    <subcellularLocation>
        <location evidence="1">Mitochondrion membrane</location>
    </subcellularLocation>
</comment>
<feature type="domain" description="4'-phosphopantetheinyl transferase" evidence="5">
    <location>
        <begin position="86"/>
        <end position="230"/>
    </location>
</feature>
<dbReference type="EMBL" id="JBFXLU010000146">
    <property type="protein sequence ID" value="KAL2838364.1"/>
    <property type="molecule type" value="Genomic_DNA"/>
</dbReference>
<dbReference type="PANTHER" id="PTHR28074:SF1">
    <property type="entry name" value="ATP SYNTHASE SUBUNIT K, MITOCHONDRIAL"/>
    <property type="match status" value="1"/>
</dbReference>
<comment type="caution">
    <text evidence="6">The sequence shown here is derived from an EMBL/GenBank/DDBJ whole genome shotgun (WGS) entry which is preliminary data.</text>
</comment>
<dbReference type="Proteomes" id="UP001610446">
    <property type="component" value="Unassembled WGS sequence"/>
</dbReference>
<proteinExistence type="inferred from homology"/>
<evidence type="ECO:0000256" key="2">
    <source>
        <dbReference type="ARBA" id="ARBA00022679"/>
    </source>
</evidence>
<dbReference type="Pfam" id="PF11022">
    <property type="entry name" value="ATP19"/>
    <property type="match status" value="1"/>
</dbReference>
<dbReference type="HAMAP" id="MF_00101">
    <property type="entry name" value="AcpS"/>
    <property type="match status" value="1"/>
</dbReference>
<evidence type="ECO:0000256" key="3">
    <source>
        <dbReference type="ARBA" id="ARBA00023128"/>
    </source>
</evidence>
<evidence type="ECO:0000313" key="6">
    <source>
        <dbReference type="EMBL" id="KAL2838364.1"/>
    </source>
</evidence>
<keyword evidence="3" id="KW-0496">Mitochondrion</keyword>
<evidence type="ECO:0000313" key="7">
    <source>
        <dbReference type="Proteomes" id="UP001610446"/>
    </source>
</evidence>
<dbReference type="Pfam" id="PF01648">
    <property type="entry name" value="ACPS"/>
    <property type="match status" value="1"/>
</dbReference>
<protein>
    <recommendedName>
        <fullName evidence="5">4'-phosphopantetheinyl transferase domain-containing protein</fullName>
    </recommendedName>
</protein>
<dbReference type="SUPFAM" id="SSF56214">
    <property type="entry name" value="4'-phosphopantetheinyl transferase"/>
    <property type="match status" value="1"/>
</dbReference>
<dbReference type="InterPro" id="IPR002582">
    <property type="entry name" value="ACPS"/>
</dbReference>
<accession>A0ABR4JFJ6</accession>
<organism evidence="6 7">
    <name type="scientific">Aspergillus pseudoustus</name>
    <dbReference type="NCBI Taxonomy" id="1810923"/>
    <lineage>
        <taxon>Eukaryota</taxon>
        <taxon>Fungi</taxon>
        <taxon>Dikarya</taxon>
        <taxon>Ascomycota</taxon>
        <taxon>Pezizomycotina</taxon>
        <taxon>Eurotiomycetes</taxon>
        <taxon>Eurotiomycetidae</taxon>
        <taxon>Eurotiales</taxon>
        <taxon>Aspergillaceae</taxon>
        <taxon>Aspergillus</taxon>
        <taxon>Aspergillus subgen. Nidulantes</taxon>
    </lineage>
</organism>
<evidence type="ECO:0000259" key="5">
    <source>
        <dbReference type="Pfam" id="PF01648"/>
    </source>
</evidence>
<evidence type="ECO:0000256" key="1">
    <source>
        <dbReference type="ARBA" id="ARBA00004325"/>
    </source>
</evidence>